<sequence length="237" mass="26989">MDQIKSPKSFKKVEWTFKSIVDIAKDIKPSGWIVVATRSKLSFMELSLGQQGPALIEKQLVLDHQLESEAYLGPDKVADGLFPFKLHNIQSSGELYVCLKLFASYGLCQGNKNFKRINKNGEVSVTDYWKNTNCHKVFDKSLRRPEHCCDACLQLNHILPKKINNVYLSLNQPALFKSANAFVSVKSCYTQKGARQRSGKRKKPDPEQALKRPKEEREDALFSTEFVIVKEEPLSDH</sequence>
<dbReference type="Proteomes" id="UP000019118">
    <property type="component" value="Unassembled WGS sequence"/>
</dbReference>
<feature type="compositionally biased region" description="Basic residues" evidence="1">
    <location>
        <begin position="194"/>
        <end position="203"/>
    </location>
</feature>
<keyword evidence="3" id="KW-1185">Reference proteome</keyword>
<feature type="region of interest" description="Disordered" evidence="1">
    <location>
        <begin position="193"/>
        <end position="218"/>
    </location>
</feature>
<proteinExistence type="predicted"/>
<protein>
    <submittedName>
        <fullName evidence="2">Uncharacterized protein</fullName>
    </submittedName>
</protein>
<dbReference type="EnsemblMetazoa" id="XM_019908120.1">
    <property type="protein sequence ID" value="XP_019763679.1"/>
    <property type="gene ID" value="LOC109540002"/>
</dbReference>
<reference evidence="2" key="2">
    <citation type="submission" date="2024-08" db="UniProtKB">
        <authorList>
            <consortium name="EnsemblMetazoa"/>
        </authorList>
    </citation>
    <scope>IDENTIFICATION</scope>
</reference>
<reference evidence="3" key="1">
    <citation type="journal article" date="2013" name="Genome Biol.">
        <title>Draft genome of the mountain pine beetle, Dendroctonus ponderosae Hopkins, a major forest pest.</title>
        <authorList>
            <person name="Keeling C.I."/>
            <person name="Yuen M.M."/>
            <person name="Liao N.Y."/>
            <person name="Docking T.R."/>
            <person name="Chan S.K."/>
            <person name="Taylor G.A."/>
            <person name="Palmquist D.L."/>
            <person name="Jackman S.D."/>
            <person name="Nguyen A."/>
            <person name="Li M."/>
            <person name="Henderson H."/>
            <person name="Janes J.K."/>
            <person name="Zhao Y."/>
            <person name="Pandoh P."/>
            <person name="Moore R."/>
            <person name="Sperling F.A."/>
            <person name="Huber D.P."/>
            <person name="Birol I."/>
            <person name="Jones S.J."/>
            <person name="Bohlmann J."/>
        </authorList>
    </citation>
    <scope>NUCLEOTIDE SEQUENCE</scope>
</reference>
<accession>A0AAR5PRN6</accession>
<evidence type="ECO:0000256" key="1">
    <source>
        <dbReference type="SAM" id="MobiDB-lite"/>
    </source>
</evidence>
<evidence type="ECO:0000313" key="3">
    <source>
        <dbReference type="Proteomes" id="UP000019118"/>
    </source>
</evidence>
<gene>
    <name evidence="2" type="primary">109540002</name>
</gene>
<organism evidence="2 3">
    <name type="scientific">Dendroctonus ponderosae</name>
    <name type="common">Mountain pine beetle</name>
    <dbReference type="NCBI Taxonomy" id="77166"/>
    <lineage>
        <taxon>Eukaryota</taxon>
        <taxon>Metazoa</taxon>
        <taxon>Ecdysozoa</taxon>
        <taxon>Arthropoda</taxon>
        <taxon>Hexapoda</taxon>
        <taxon>Insecta</taxon>
        <taxon>Pterygota</taxon>
        <taxon>Neoptera</taxon>
        <taxon>Endopterygota</taxon>
        <taxon>Coleoptera</taxon>
        <taxon>Polyphaga</taxon>
        <taxon>Cucujiformia</taxon>
        <taxon>Curculionidae</taxon>
        <taxon>Scolytinae</taxon>
        <taxon>Dendroctonus</taxon>
    </lineage>
</organism>
<feature type="compositionally biased region" description="Basic and acidic residues" evidence="1">
    <location>
        <begin position="204"/>
        <end position="218"/>
    </location>
</feature>
<evidence type="ECO:0000313" key="2">
    <source>
        <dbReference type="EnsemblMetazoa" id="XP_019763679.1"/>
    </source>
</evidence>
<dbReference type="AlphaFoldDB" id="A0AAR5PRN6"/>
<name>A0AAR5PRN6_DENPD</name>